<dbReference type="RefSeq" id="WP_190898426.1">
    <property type="nucleotide sequence ID" value="NZ_JACJTE010000120.1"/>
</dbReference>
<keyword evidence="2" id="KW-1185">Reference proteome</keyword>
<dbReference type="EMBL" id="JACJTE010000120">
    <property type="protein sequence ID" value="MBD2565905.1"/>
    <property type="molecule type" value="Genomic_DNA"/>
</dbReference>
<comment type="caution">
    <text evidence="1">The sequence shown here is derived from an EMBL/GenBank/DDBJ whole genome shotgun (WGS) entry which is preliminary data.</text>
</comment>
<accession>A0ABR8F7R5</accession>
<protein>
    <submittedName>
        <fullName evidence="1">Uncharacterized protein</fullName>
    </submittedName>
</protein>
<reference evidence="1 2" key="1">
    <citation type="journal article" date="2020" name="ISME J.">
        <title>Comparative genomics reveals insights into cyanobacterial evolution and habitat adaptation.</title>
        <authorList>
            <person name="Chen M.Y."/>
            <person name="Teng W.K."/>
            <person name="Zhao L."/>
            <person name="Hu C.X."/>
            <person name="Zhou Y.K."/>
            <person name="Han B.P."/>
            <person name="Song L.R."/>
            <person name="Shu W.S."/>
        </authorList>
    </citation>
    <scope>NUCLEOTIDE SEQUENCE [LARGE SCALE GENOMIC DNA]</scope>
    <source>
        <strain evidence="1 2">FACHB-391</strain>
    </source>
</reference>
<evidence type="ECO:0000313" key="2">
    <source>
        <dbReference type="Proteomes" id="UP000604661"/>
    </source>
</evidence>
<proteinExistence type="predicted"/>
<name>A0ABR8F7R5_NOSLI</name>
<evidence type="ECO:0000313" key="1">
    <source>
        <dbReference type="EMBL" id="MBD2565905.1"/>
    </source>
</evidence>
<organism evidence="1 2">
    <name type="scientific">Nostoc linckia FACHB-391</name>
    <dbReference type="NCBI Taxonomy" id="2692906"/>
    <lineage>
        <taxon>Bacteria</taxon>
        <taxon>Bacillati</taxon>
        <taxon>Cyanobacteriota</taxon>
        <taxon>Cyanophyceae</taxon>
        <taxon>Nostocales</taxon>
        <taxon>Nostocaceae</taxon>
        <taxon>Nostoc</taxon>
    </lineage>
</organism>
<dbReference type="Proteomes" id="UP000604661">
    <property type="component" value="Unassembled WGS sequence"/>
</dbReference>
<gene>
    <name evidence="1" type="ORF">H6G95_36185</name>
</gene>
<sequence>MLQSPTKMLQKAGATMSRTDLPEILQYIKQDSKIRDAFLDNLLSREQWANFLGFHRTTLWRWEEKIINEIPPLRFSYYENCRGVRSNYLDAYQRFLLAIIYLLKGEEVEKGIKNNTQVKEFLKMNFMHLRRKDFEQWKEN</sequence>